<dbReference type="InterPro" id="IPR000602">
    <property type="entry name" value="Glyco_hydro_38_N"/>
</dbReference>
<dbReference type="InterPro" id="IPR015341">
    <property type="entry name" value="Glyco_hydro_38_cen"/>
</dbReference>
<evidence type="ECO:0000256" key="1">
    <source>
        <dbReference type="ARBA" id="ARBA00009792"/>
    </source>
</evidence>
<evidence type="ECO:0000256" key="3">
    <source>
        <dbReference type="ARBA" id="ARBA00022801"/>
    </source>
</evidence>
<dbReference type="EMBL" id="VMHJ01000001">
    <property type="protein sequence ID" value="TSJ86289.1"/>
    <property type="molecule type" value="Genomic_DNA"/>
</dbReference>
<dbReference type="InterPro" id="IPR028995">
    <property type="entry name" value="Glyco_hydro_57/38_cen_sf"/>
</dbReference>
<name>A0A556RBN8_9BIFI</name>
<evidence type="ECO:0000259" key="5">
    <source>
        <dbReference type="SMART" id="SM00872"/>
    </source>
</evidence>
<evidence type="ECO:0000256" key="4">
    <source>
        <dbReference type="ARBA" id="ARBA00023295"/>
    </source>
</evidence>
<feature type="domain" description="Glycoside hydrolase family 38 central" evidence="5">
    <location>
        <begin position="538"/>
        <end position="617"/>
    </location>
</feature>
<dbReference type="GO" id="GO:0004559">
    <property type="term" value="F:alpha-mannosidase activity"/>
    <property type="evidence" value="ECO:0007669"/>
    <property type="project" value="InterPro"/>
</dbReference>
<dbReference type="FunFam" id="1.20.1270.50:FF:000004">
    <property type="entry name" value="alpha-mannosidase 2C1 isoform X1"/>
    <property type="match status" value="1"/>
</dbReference>
<dbReference type="InterPro" id="IPR037094">
    <property type="entry name" value="Glyco_hydro_38_cen_sf"/>
</dbReference>
<dbReference type="Pfam" id="PF17677">
    <property type="entry name" value="Glyco_hydro38C2"/>
    <property type="match status" value="1"/>
</dbReference>
<dbReference type="PANTHER" id="PTHR46017">
    <property type="entry name" value="ALPHA-MANNOSIDASE 2C1"/>
    <property type="match status" value="1"/>
</dbReference>
<organism evidence="6 7">
    <name type="scientific">Bifidobacterium asteroides</name>
    <dbReference type="NCBI Taxonomy" id="1684"/>
    <lineage>
        <taxon>Bacteria</taxon>
        <taxon>Bacillati</taxon>
        <taxon>Actinomycetota</taxon>
        <taxon>Actinomycetes</taxon>
        <taxon>Bifidobacteriales</taxon>
        <taxon>Bifidobacteriaceae</taxon>
        <taxon>Bifidobacterium</taxon>
    </lineage>
</organism>
<dbReference type="InterPro" id="IPR011330">
    <property type="entry name" value="Glyco_hydro/deAcase_b/a-brl"/>
</dbReference>
<dbReference type="GO" id="GO:0006013">
    <property type="term" value="P:mannose metabolic process"/>
    <property type="evidence" value="ECO:0007669"/>
    <property type="project" value="InterPro"/>
</dbReference>
<dbReference type="Gene3D" id="3.20.110.10">
    <property type="entry name" value="Glycoside hydrolase 38, N terminal domain"/>
    <property type="match status" value="1"/>
</dbReference>
<gene>
    <name evidence="6" type="ORF">FPK29_00895</name>
</gene>
<sequence length="1048" mass="116987">MLLKVQREVDRCKRVMNERVRPHIHHVLAQCDVQAVRYTGEPVNPSTFLDEARHGGVAFTPLAVGEPWGTTWGTTWMKVTGQLPRNSGNGHPIELLFNLGWLDWPVGGHIEGMVYRPDGSVIKAIHPRNYWIPLVDDQGKADQVVDHDGAFTVYVEAAYNPNVPSFTVTSLGDAPTGKADERYVFESVQIAEYDHEVHEYWIDLDIVSGAVEQLDAGSPRYWKLAKALQRSMNIFDGADEETVRATLPAARETLEAVMNKPSAPSALQLSAMGHAHIDSAWLWPVRETKRKVGRTIANVLTLLDNDPKFCYVMSSAQQYAWLEERHPDLFKRVQRYVQEGRFIPVGGMWVESDGMVPSGESLIRQLSYGQRYFKQKFGVETHGVWLPDSFGYSGSWPQIARRSGARWFLTQKLCWNDTTRLPHHSFMWEGIDGSRIFTHFPPADKYDSDMSPKDLHYAEQNFKDKDLSDHGILLFGYGDGGGGPTREMTMRAARLRSFEGLPRVEYDNPDHFFDVAYHDMADQAGSEMPTWKGELYLELHRKTLTSQQDMKRGCRKEESWLRMAEYCCAYAELVNEEYVYPREELDRIWKTLLLNQFHDILPGSGIAWIYRVARKEYAEGIARLRELTAEALRAVEASTKTRIWPEARIMQVGRAESGQASWSPVNAKGIVRNASAVAVSHNANSELILDNSLLRVVIAQSGAVTSICDLATGREIVAPGQSCGLYQVLKDEPGVFDAWDVERDAFLAVSDLDQGQIEDVKTDEDGTVHVHVINKYRASNIRTSISLRPGLRQLDFHADVDWLVPEKLLKVALPLAVRADRAQYETQFGLIERPIVKNTEGDEARFESCTHRFVRIANEEFGVGIVNGSTYGSDVSAIYGPENGPEVGTQVRLTLVGAPKAPDPHADLGHHEFDWALVPGPDLDSTLAAAAEINAPVLKDVPDMEPLIGLQNVQGLPVVDWIKMADDGSGDLIVRIYEAKGQPASASLAVNGPMVGAQVYETDLLERDRHYQGEPDALKQPGAAEGARLDLGPFQIATLRLSKAGIQG</sequence>
<evidence type="ECO:0000256" key="2">
    <source>
        <dbReference type="ARBA" id="ARBA00022723"/>
    </source>
</evidence>
<dbReference type="InterPro" id="IPR011682">
    <property type="entry name" value="Glyco_hydro_38_C"/>
</dbReference>
<proteinExistence type="inferred from homology"/>
<dbReference type="Gene3D" id="2.70.98.30">
    <property type="entry name" value="Golgi alpha-mannosidase II, domain 4"/>
    <property type="match status" value="1"/>
</dbReference>
<dbReference type="Gene3D" id="1.20.1270.50">
    <property type="entry name" value="Glycoside hydrolase family 38, central domain"/>
    <property type="match status" value="1"/>
</dbReference>
<dbReference type="Proteomes" id="UP000317536">
    <property type="component" value="Unassembled WGS sequence"/>
</dbReference>
<keyword evidence="2" id="KW-0479">Metal-binding</keyword>
<dbReference type="Pfam" id="PF22907">
    <property type="entry name" value="Ams1-like_1st"/>
    <property type="match status" value="1"/>
</dbReference>
<dbReference type="Pfam" id="PF01074">
    <property type="entry name" value="Glyco_hydro_38N"/>
    <property type="match status" value="1"/>
</dbReference>
<dbReference type="FunFam" id="3.20.110.10:FF:000002">
    <property type="entry name" value="alpha-mannosidase 2C1 isoform X1"/>
    <property type="match status" value="1"/>
</dbReference>
<dbReference type="InterPro" id="IPR027291">
    <property type="entry name" value="Glyco_hydro_38_N_sf"/>
</dbReference>
<protein>
    <submittedName>
        <fullName evidence="6">Alpha-mannosidase</fullName>
    </submittedName>
</protein>
<dbReference type="GO" id="GO:0030246">
    <property type="term" value="F:carbohydrate binding"/>
    <property type="evidence" value="ECO:0007669"/>
    <property type="project" value="InterPro"/>
</dbReference>
<reference evidence="6 7" key="1">
    <citation type="submission" date="2019-07" db="EMBL/GenBank/DDBJ databases">
        <title>Bifidobacterium asteroides genomes.</title>
        <authorList>
            <person name="Zheng H."/>
        </authorList>
    </citation>
    <scope>NUCLEOTIDE SEQUENCE [LARGE SCALE GENOMIC DNA]</scope>
    <source>
        <strain evidence="6 7">W8111</strain>
    </source>
</reference>
<dbReference type="Pfam" id="PF07748">
    <property type="entry name" value="Glyco_hydro_38C"/>
    <property type="match status" value="1"/>
</dbReference>
<dbReference type="SUPFAM" id="SSF88713">
    <property type="entry name" value="Glycoside hydrolase/deacetylase"/>
    <property type="match status" value="1"/>
</dbReference>
<dbReference type="Pfam" id="PF09261">
    <property type="entry name" value="Alpha-mann_mid"/>
    <property type="match status" value="1"/>
</dbReference>
<evidence type="ECO:0000313" key="7">
    <source>
        <dbReference type="Proteomes" id="UP000317536"/>
    </source>
</evidence>
<dbReference type="InterPro" id="IPR041147">
    <property type="entry name" value="GH38_C"/>
</dbReference>
<comment type="caution">
    <text evidence="6">The sequence shown here is derived from an EMBL/GenBank/DDBJ whole genome shotgun (WGS) entry which is preliminary data.</text>
</comment>
<dbReference type="PANTHER" id="PTHR46017:SF1">
    <property type="entry name" value="ALPHA-MANNOSIDASE 2C1"/>
    <property type="match status" value="1"/>
</dbReference>
<accession>A0A556RBN8</accession>
<keyword evidence="4" id="KW-0326">Glycosidase</keyword>
<dbReference type="SUPFAM" id="SSF88688">
    <property type="entry name" value="Families 57/38 glycoside transferase middle domain"/>
    <property type="match status" value="1"/>
</dbReference>
<dbReference type="GO" id="GO:0009313">
    <property type="term" value="P:oligosaccharide catabolic process"/>
    <property type="evidence" value="ECO:0007669"/>
    <property type="project" value="TreeGrafter"/>
</dbReference>
<dbReference type="SUPFAM" id="SSF74650">
    <property type="entry name" value="Galactose mutarotase-like"/>
    <property type="match status" value="1"/>
</dbReference>
<keyword evidence="3" id="KW-0378">Hydrolase</keyword>
<evidence type="ECO:0000313" key="6">
    <source>
        <dbReference type="EMBL" id="TSJ86289.1"/>
    </source>
</evidence>
<dbReference type="InterPro" id="IPR011013">
    <property type="entry name" value="Gal_mutarotase_sf_dom"/>
</dbReference>
<dbReference type="CDD" id="cd10789">
    <property type="entry name" value="GH38N_AMII_ER_cytosolic"/>
    <property type="match status" value="1"/>
</dbReference>
<dbReference type="GO" id="GO:0046872">
    <property type="term" value="F:metal ion binding"/>
    <property type="evidence" value="ECO:0007669"/>
    <property type="project" value="UniProtKB-KW"/>
</dbReference>
<dbReference type="SMART" id="SM00872">
    <property type="entry name" value="Alpha-mann_mid"/>
    <property type="match status" value="1"/>
</dbReference>
<dbReference type="AlphaFoldDB" id="A0A556RBN8"/>
<comment type="similarity">
    <text evidence="1">Belongs to the glycosyl hydrolase 38 family.</text>
</comment>
<dbReference type="InterPro" id="IPR054723">
    <property type="entry name" value="Ams1-like_N"/>
</dbReference>